<evidence type="ECO:0000256" key="9">
    <source>
        <dbReference type="ARBA" id="ARBA00023163"/>
    </source>
</evidence>
<feature type="domain" description="C2H2-type" evidence="13">
    <location>
        <begin position="496"/>
        <end position="523"/>
    </location>
</feature>
<dbReference type="InterPro" id="IPR036236">
    <property type="entry name" value="Znf_C2H2_sf"/>
</dbReference>
<gene>
    <name evidence="14" type="ORF">PoB_005836400</name>
</gene>
<evidence type="ECO:0000256" key="3">
    <source>
        <dbReference type="ARBA" id="ARBA00022723"/>
    </source>
</evidence>
<evidence type="ECO:0000256" key="1">
    <source>
        <dbReference type="ARBA" id="ARBA00004123"/>
    </source>
</evidence>
<keyword evidence="15" id="KW-1185">Reference proteome</keyword>
<evidence type="ECO:0000256" key="2">
    <source>
        <dbReference type="ARBA" id="ARBA00006991"/>
    </source>
</evidence>
<evidence type="ECO:0000256" key="8">
    <source>
        <dbReference type="ARBA" id="ARBA00023125"/>
    </source>
</evidence>
<keyword evidence="10" id="KW-0539">Nucleus</keyword>
<dbReference type="FunFam" id="3.30.160.60:FF:002343">
    <property type="entry name" value="Zinc finger protein 33A"/>
    <property type="match status" value="3"/>
</dbReference>
<keyword evidence="4" id="KW-0677">Repeat</keyword>
<reference evidence="14 15" key="1">
    <citation type="journal article" date="2021" name="Elife">
        <title>Chloroplast acquisition without the gene transfer in kleptoplastic sea slugs, Plakobranchus ocellatus.</title>
        <authorList>
            <person name="Maeda T."/>
            <person name="Takahashi S."/>
            <person name="Yoshida T."/>
            <person name="Shimamura S."/>
            <person name="Takaki Y."/>
            <person name="Nagai Y."/>
            <person name="Toyoda A."/>
            <person name="Suzuki Y."/>
            <person name="Arimoto A."/>
            <person name="Ishii H."/>
            <person name="Satoh N."/>
            <person name="Nishiyama T."/>
            <person name="Hasebe M."/>
            <person name="Maruyama T."/>
            <person name="Minagawa J."/>
            <person name="Obokata J."/>
            <person name="Shigenobu S."/>
        </authorList>
    </citation>
    <scope>NUCLEOTIDE SEQUENCE [LARGE SCALE GENOMIC DNA]</scope>
</reference>
<feature type="domain" description="C2H2-type" evidence="13">
    <location>
        <begin position="188"/>
        <end position="215"/>
    </location>
</feature>
<dbReference type="PROSITE" id="PS00028">
    <property type="entry name" value="ZINC_FINGER_C2H2_1"/>
    <property type="match status" value="12"/>
</dbReference>
<keyword evidence="9" id="KW-0804">Transcription</keyword>
<dbReference type="Proteomes" id="UP000735302">
    <property type="component" value="Unassembled WGS sequence"/>
</dbReference>
<evidence type="ECO:0000256" key="11">
    <source>
        <dbReference type="PROSITE-ProRule" id="PRU00042"/>
    </source>
</evidence>
<protein>
    <submittedName>
        <fullName evidence="14">Zinc finger protein 665</fullName>
    </submittedName>
</protein>
<dbReference type="GO" id="GO:0005634">
    <property type="term" value="C:nucleus"/>
    <property type="evidence" value="ECO:0007669"/>
    <property type="project" value="UniProtKB-SubCell"/>
</dbReference>
<dbReference type="GO" id="GO:0003677">
    <property type="term" value="F:DNA binding"/>
    <property type="evidence" value="ECO:0007669"/>
    <property type="project" value="UniProtKB-KW"/>
</dbReference>
<evidence type="ECO:0000256" key="7">
    <source>
        <dbReference type="ARBA" id="ARBA00023015"/>
    </source>
</evidence>
<feature type="region of interest" description="Disordered" evidence="12">
    <location>
        <begin position="135"/>
        <end position="157"/>
    </location>
</feature>
<feature type="domain" description="C2H2-type" evidence="13">
    <location>
        <begin position="328"/>
        <end position="355"/>
    </location>
</feature>
<dbReference type="FunFam" id="3.30.160.60:FF:000624">
    <property type="entry name" value="zinc finger protein 697"/>
    <property type="match status" value="3"/>
</dbReference>
<feature type="compositionally biased region" description="Basic and acidic residues" evidence="12">
    <location>
        <begin position="135"/>
        <end position="150"/>
    </location>
</feature>
<dbReference type="PANTHER" id="PTHR23234">
    <property type="entry name" value="ZNF44 PROTEIN"/>
    <property type="match status" value="1"/>
</dbReference>
<evidence type="ECO:0000256" key="12">
    <source>
        <dbReference type="SAM" id="MobiDB-lite"/>
    </source>
</evidence>
<evidence type="ECO:0000256" key="10">
    <source>
        <dbReference type="ARBA" id="ARBA00023242"/>
    </source>
</evidence>
<feature type="domain" description="C2H2-type" evidence="13">
    <location>
        <begin position="440"/>
        <end position="467"/>
    </location>
</feature>
<dbReference type="PANTHER" id="PTHR23234:SF10">
    <property type="entry name" value="RIKEN CDNA 6720489N17 GENE-RELATED"/>
    <property type="match status" value="1"/>
</dbReference>
<evidence type="ECO:0000259" key="13">
    <source>
        <dbReference type="PROSITE" id="PS50157"/>
    </source>
</evidence>
<keyword evidence="7" id="KW-0805">Transcription regulation</keyword>
<feature type="domain" description="C2H2-type" evidence="13">
    <location>
        <begin position="524"/>
        <end position="551"/>
    </location>
</feature>
<name>A0AAV4CLF6_9GAST</name>
<dbReference type="SMART" id="SM00355">
    <property type="entry name" value="ZnF_C2H2"/>
    <property type="match status" value="13"/>
</dbReference>
<dbReference type="EMBL" id="BLXT01006466">
    <property type="protein sequence ID" value="GFO31859.1"/>
    <property type="molecule type" value="Genomic_DNA"/>
</dbReference>
<comment type="similarity">
    <text evidence="2">Belongs to the krueppel C2H2-type zinc-finger protein family.</text>
</comment>
<dbReference type="FunFam" id="3.30.160.60:FF:001534">
    <property type="entry name" value="zinc finger protein 227 isoform X1"/>
    <property type="match status" value="1"/>
</dbReference>
<dbReference type="SUPFAM" id="SSF57667">
    <property type="entry name" value="beta-beta-alpha zinc fingers"/>
    <property type="match status" value="7"/>
</dbReference>
<dbReference type="FunFam" id="3.30.160.60:FF:001442">
    <property type="entry name" value="zinc finger protein 696"/>
    <property type="match status" value="1"/>
</dbReference>
<feature type="domain" description="C2H2-type" evidence="13">
    <location>
        <begin position="412"/>
        <end position="439"/>
    </location>
</feature>
<dbReference type="GO" id="GO:0008270">
    <property type="term" value="F:zinc ion binding"/>
    <property type="evidence" value="ECO:0007669"/>
    <property type="project" value="UniProtKB-KW"/>
</dbReference>
<feature type="domain" description="C2H2-type" evidence="13">
    <location>
        <begin position="552"/>
        <end position="579"/>
    </location>
</feature>
<feature type="domain" description="C2H2-type" evidence="13">
    <location>
        <begin position="272"/>
        <end position="299"/>
    </location>
</feature>
<dbReference type="Pfam" id="PF00096">
    <property type="entry name" value="zf-C2H2"/>
    <property type="match status" value="10"/>
</dbReference>
<feature type="domain" description="C2H2-type" evidence="13">
    <location>
        <begin position="468"/>
        <end position="495"/>
    </location>
</feature>
<feature type="domain" description="C2H2-type" evidence="13">
    <location>
        <begin position="216"/>
        <end position="243"/>
    </location>
</feature>
<dbReference type="FunFam" id="3.30.160.60:FF:000322">
    <property type="entry name" value="GDNF-inducible zinc finger protein 1"/>
    <property type="match status" value="1"/>
</dbReference>
<dbReference type="FunFam" id="3.30.160.60:FF:000016">
    <property type="entry name" value="zinc finger protein 37 homolog"/>
    <property type="match status" value="2"/>
</dbReference>
<feature type="domain" description="C2H2-type" evidence="13">
    <location>
        <begin position="356"/>
        <end position="383"/>
    </location>
</feature>
<dbReference type="AlphaFoldDB" id="A0AAV4CLF6"/>
<evidence type="ECO:0000256" key="4">
    <source>
        <dbReference type="ARBA" id="ARBA00022737"/>
    </source>
</evidence>
<comment type="subcellular location">
    <subcellularLocation>
        <location evidence="1">Nucleus</location>
    </subcellularLocation>
</comment>
<evidence type="ECO:0000313" key="14">
    <source>
        <dbReference type="EMBL" id="GFO31859.1"/>
    </source>
</evidence>
<evidence type="ECO:0000256" key="6">
    <source>
        <dbReference type="ARBA" id="ARBA00022833"/>
    </source>
</evidence>
<proteinExistence type="inferred from homology"/>
<feature type="domain" description="C2H2-type" evidence="13">
    <location>
        <begin position="384"/>
        <end position="411"/>
    </location>
</feature>
<keyword evidence="3" id="KW-0479">Metal-binding</keyword>
<dbReference type="InterPro" id="IPR013087">
    <property type="entry name" value="Znf_C2H2_type"/>
</dbReference>
<accession>A0AAV4CLF6</accession>
<keyword evidence="8" id="KW-0238">DNA-binding</keyword>
<evidence type="ECO:0000313" key="15">
    <source>
        <dbReference type="Proteomes" id="UP000735302"/>
    </source>
</evidence>
<comment type="caution">
    <text evidence="14">The sequence shown here is derived from an EMBL/GenBank/DDBJ whole genome shotgun (WGS) entry which is preliminary data.</text>
</comment>
<keyword evidence="5 11" id="KW-0863">Zinc-finger</keyword>
<feature type="domain" description="C2H2-type" evidence="13">
    <location>
        <begin position="300"/>
        <end position="327"/>
    </location>
</feature>
<dbReference type="Pfam" id="PF13912">
    <property type="entry name" value="zf-C2H2_6"/>
    <property type="match status" value="1"/>
</dbReference>
<keyword evidence="6" id="KW-0862">Zinc</keyword>
<evidence type="ECO:0000256" key="5">
    <source>
        <dbReference type="ARBA" id="ARBA00022771"/>
    </source>
</evidence>
<dbReference type="Gene3D" id="3.30.160.60">
    <property type="entry name" value="Classic Zinc Finger"/>
    <property type="match status" value="13"/>
</dbReference>
<dbReference type="InterPro" id="IPR050758">
    <property type="entry name" value="Znf_C2H2-type"/>
</dbReference>
<dbReference type="PROSITE" id="PS50157">
    <property type="entry name" value="ZINC_FINGER_C2H2_2"/>
    <property type="match status" value="14"/>
</dbReference>
<organism evidence="14 15">
    <name type="scientific">Plakobranchus ocellatus</name>
    <dbReference type="NCBI Taxonomy" id="259542"/>
    <lineage>
        <taxon>Eukaryota</taxon>
        <taxon>Metazoa</taxon>
        <taxon>Spiralia</taxon>
        <taxon>Lophotrochozoa</taxon>
        <taxon>Mollusca</taxon>
        <taxon>Gastropoda</taxon>
        <taxon>Heterobranchia</taxon>
        <taxon>Euthyneura</taxon>
        <taxon>Panpulmonata</taxon>
        <taxon>Sacoglossa</taxon>
        <taxon>Placobranchoidea</taxon>
        <taxon>Plakobranchidae</taxon>
        <taxon>Plakobranchus</taxon>
    </lineage>
</organism>
<feature type="domain" description="C2H2-type" evidence="13">
    <location>
        <begin position="244"/>
        <end position="271"/>
    </location>
</feature>
<dbReference type="FunFam" id="3.30.160.60:FF:000062">
    <property type="entry name" value="RB-associated KRAB zinc finger protein-like"/>
    <property type="match status" value="1"/>
</dbReference>
<sequence>MEQESNPDVKPHVKFLFEEKSDFLSIPVKVETTSLHSETNQDSLCLMTEQKPDIKLFFLQDESVACSVASTRSPDVCAPVSTVSLGLNPHCDNLEWGRQHIIKHLKAEPDSQACNDGTTEEKPFIAELRALVEEYSRNEDEKDKEPERTPARSTEISSLELPKDDDCCILSTTCQETFHCSTTDLTPFRCNASGEEFPSCSQLSDHKQIHLAEKSYKLEDCGKVVCVSSSSSNHKRIRMGEKPYKCDVCGKEFIHRYQVSTHKRIHTGEKPYSCDVCGKGFRVGSGLAMHKRTHTGQKPYKCDDCGKAFIQIFKLFTHMRSHTGEKPYKCDICGERFSIRSNLSRHKGIHTGEKPYSCDVCGKGFRVSSGLSMHKRIHTGPKPYKCDDCGKAFIQICKLFTHVLNHTGEKPYKCDVCGKRFSMSSSLSRHKRIHTGKKPYSCNVCGKGFIVSSHLSSHIRYHTDNKPYKCDICGKEYRCSSAIFYHKKTHTGERPFPCDICGKGFHYRTSLSIHKRIHTGEKPYKCDDCGKEFSQKSSLPTHMRIHTGEKRYKCDDCGKGFRQSGNLFSHMRIHTGEAEEVDQQWEDFKAAVTEAAEKEIPKVTRKAKQRWMTEDILKIMDKRRLAKDNKEEYETLQKVIRKKCDEAKENWINDKCNSIDLHCRSTPQVMYRNIDEITGKKTCSSTGCLKSKNGDIIHVMEKEKILERWEEYISELFEDQRKDHNVMKNNFAGPPIMKDEVQAAIRKMKTGKATGSDGISVELIETLGDYGVDKVTILLNEIYDTEVFSDISSFPGLQDLTTYCKDISSTVENLLEIPRSNKGKQK</sequence>